<dbReference type="Proteomes" id="UP001216638">
    <property type="component" value="Chromosome 2"/>
</dbReference>
<feature type="compositionally biased region" description="Acidic residues" evidence="7">
    <location>
        <begin position="867"/>
        <end position="895"/>
    </location>
</feature>
<dbReference type="InterPro" id="IPR011709">
    <property type="entry name" value="DEAD-box_helicase_OB_fold"/>
</dbReference>
<dbReference type="GO" id="GO:0005524">
    <property type="term" value="F:ATP binding"/>
    <property type="evidence" value="ECO:0007669"/>
    <property type="project" value="UniProtKB-KW"/>
</dbReference>
<feature type="compositionally biased region" description="Acidic residues" evidence="7">
    <location>
        <begin position="149"/>
        <end position="176"/>
    </location>
</feature>
<dbReference type="InterPro" id="IPR002464">
    <property type="entry name" value="DNA/RNA_helicase_DEAH_CS"/>
</dbReference>
<dbReference type="InterPro" id="IPR001650">
    <property type="entry name" value="Helicase_C-like"/>
</dbReference>
<feature type="compositionally biased region" description="Basic and acidic residues" evidence="7">
    <location>
        <begin position="290"/>
        <end position="319"/>
    </location>
</feature>
<dbReference type="PROSITE" id="PS00690">
    <property type="entry name" value="DEAH_ATP_HELICASE"/>
    <property type="match status" value="1"/>
</dbReference>
<dbReference type="Pfam" id="PF04408">
    <property type="entry name" value="WHD_HA2"/>
    <property type="match status" value="1"/>
</dbReference>
<evidence type="ECO:0000256" key="1">
    <source>
        <dbReference type="ARBA" id="ARBA00008792"/>
    </source>
</evidence>
<keyword evidence="3" id="KW-0547">Nucleotide-binding</keyword>
<feature type="region of interest" description="Disordered" evidence="7">
    <location>
        <begin position="1"/>
        <end position="39"/>
    </location>
</feature>
<feature type="compositionally biased region" description="Acidic residues" evidence="7">
    <location>
        <begin position="380"/>
        <end position="455"/>
    </location>
</feature>
<dbReference type="SMART" id="SM00490">
    <property type="entry name" value="HELICc"/>
    <property type="match status" value="1"/>
</dbReference>
<dbReference type="InterPro" id="IPR027417">
    <property type="entry name" value="P-loop_NTPase"/>
</dbReference>
<dbReference type="Pfam" id="PF00271">
    <property type="entry name" value="Helicase_C"/>
    <property type="match status" value="1"/>
</dbReference>
<evidence type="ECO:0000256" key="5">
    <source>
        <dbReference type="ARBA" id="ARBA00022806"/>
    </source>
</evidence>
<evidence type="ECO:0000256" key="7">
    <source>
        <dbReference type="SAM" id="MobiDB-lite"/>
    </source>
</evidence>
<feature type="domain" description="Helicase ATP-binding" evidence="8">
    <location>
        <begin position="558"/>
        <end position="774"/>
    </location>
</feature>
<evidence type="ECO:0000259" key="9">
    <source>
        <dbReference type="SMART" id="SM00490"/>
    </source>
</evidence>
<dbReference type="GO" id="GO:0003724">
    <property type="term" value="F:RNA helicase activity"/>
    <property type="evidence" value="ECO:0007669"/>
    <property type="project" value="UniProtKB-EC"/>
</dbReference>
<keyword evidence="4 11" id="KW-0378">Hydrolase</keyword>
<proteinExistence type="inferred from homology"/>
<sequence>MRPKRRERFNAKARQSSVGGSHKGKKSMRERIADQEANSNALIMDDATRAALAEADRRRRELLRQGGNDENTRINNKKKRRLDKYIEAKLRKEEKARILEKLAHSSADIRDRTELVSAATLGTGRAAREAERVQKMLGAHSSKRGAFQVEEDDEDEDLDAASGTEELDRELVDEPEQPQLPTQEEDDARHSRIVEAARRFEAPTTESMPTAAPAVGSALAMGPDGQPLAPVVRKRKRTGPQSKVNLSVQDRIRYGRMGKAPRSDSGSDDSDEGSTEDTDDSDDDTDGHDEDVHVYDVDKAIEESRKRVAAERAWKRPETAEAMDSDESVATDELVSEEEETDEEEEAVLLHAMRLRGMLPDDATSQAPGSKGKKKAADSGPDENTEESDNDNDDSGEEDEDDEENEEEDDDEDQEEVVDTDDDEEEGNSEGDDDEDSEEDDNSEASDEDADEAAEADAPQSKRWGLGESARTKAFKQWAMEAMHLARPDFDTDGHNLQPVGGHVVRVRDLGPQDGKARGPLGRDVASPASKSSFAKRFFDEEAHFRATQAPVRHVPVQRDEELQAARMALPVVAEEDLVVRTINENPVTVLCGETGSGKTTQIPQFLYEAAYATAGSANPGMIGVTQPRRVAAVSMAKRVAHELGLDSYRVAHQIRYDATTGPHTQIKFMTDGVLLRELAQDLLLTKYSVIVVDEAHERSVNTDVLIGMLSRVVRLREQRWASGELGLASPRPLRLVIMSATLRVGDFTQNTTLFPTPPPLIQIGARQHPVAIHFNRRTVQDYVTEAIKKASKIHARLPHGGILIFVTGQQEVMLVCRKLQQRYGADAIARKVAQRMPARTQALSARNVALEAEDVELGTDALPAVEEPDDVEADPEALDTDEDDDEGEADDELGMLEPSSTPMHILPLYSLLPNEEQQRVFEDPPENTRLVVVATNVAETSITIPNIRYVVDTGRAKERHLDPRSQVQSYNITWISKASAAQRAGRAGRTGPGHCYRLYSSAVYEEVFPPFSVPEILRTPVEGLVLQMKAMNIDNVANFPFPTAPERDALRRAERTLVHLGALEAAETRRAGGRRDLHASVTALGRVMALFPVLPRYAKLLAQGNQQGCLPYAAALVAALSVGDVFEREDRTPDVPPDMDPAEAKEVRRKARAAYYGAMRIFDALGEGQSDAFRLLSVVGAYAHEAAKGAASAFCQSHFVRRKAMEEIHQLRAQLGQIMLANLSGISETEERRLLDPSLAPPSAAQCKVLRQLLTAIYIDRVAVRADVVGAPEAENTPAARGNQLASTRHVPYVALGVQGPVYIHMSSTFFHRPPPEWVVFGELHQSTPKHATTGEDEAPAPKVWLKMLTRINPAWLPKLGRTLCTFSQPTEAQPSATLGKLAASMRESKKGSSGVVERDVLLTPRYGGAMEDGGAGQGLGWELPAVTAKQRYEQGRWVTQP</sequence>
<feature type="compositionally biased region" description="Basic and acidic residues" evidence="7">
    <location>
        <begin position="187"/>
        <end position="201"/>
    </location>
</feature>
<dbReference type="Gene3D" id="1.20.120.1080">
    <property type="match status" value="1"/>
</dbReference>
<organism evidence="11 12">
    <name type="scientific">Malassezia brasiliensis</name>
    <dbReference type="NCBI Taxonomy" id="1821822"/>
    <lineage>
        <taxon>Eukaryota</taxon>
        <taxon>Fungi</taxon>
        <taxon>Dikarya</taxon>
        <taxon>Basidiomycota</taxon>
        <taxon>Ustilaginomycotina</taxon>
        <taxon>Malasseziomycetes</taxon>
        <taxon>Malasseziales</taxon>
        <taxon>Malasseziaceae</taxon>
        <taxon>Malassezia</taxon>
    </lineage>
</organism>
<name>A0AAF0DTL2_9BASI</name>
<feature type="compositionally biased region" description="Polar residues" evidence="7">
    <location>
        <begin position="239"/>
        <end position="248"/>
    </location>
</feature>
<comment type="similarity">
    <text evidence="1">Belongs to the DEAD box helicase family. DEAH subfamily.</text>
</comment>
<dbReference type="GO" id="GO:0003723">
    <property type="term" value="F:RNA binding"/>
    <property type="evidence" value="ECO:0007669"/>
    <property type="project" value="TreeGrafter"/>
</dbReference>
<dbReference type="Pfam" id="PF07717">
    <property type="entry name" value="OB_NTP_bind"/>
    <property type="match status" value="1"/>
</dbReference>
<evidence type="ECO:0000256" key="6">
    <source>
        <dbReference type="ARBA" id="ARBA00022840"/>
    </source>
</evidence>
<feature type="domain" description="Helicase C-terminal" evidence="9">
    <location>
        <begin position="892"/>
        <end position="992"/>
    </location>
</feature>
<dbReference type="GO" id="GO:0000462">
    <property type="term" value="P:maturation of SSU-rRNA from tricistronic rRNA transcript (SSU-rRNA, 5.8S rRNA, LSU-rRNA)"/>
    <property type="evidence" value="ECO:0007669"/>
    <property type="project" value="TreeGrafter"/>
</dbReference>
<dbReference type="InterPro" id="IPR007502">
    <property type="entry name" value="Helicase-assoc_dom"/>
</dbReference>
<accession>A0AAF0DTL2</accession>
<evidence type="ECO:0000256" key="3">
    <source>
        <dbReference type="ARBA" id="ARBA00022741"/>
    </source>
</evidence>
<dbReference type="CDD" id="cd17982">
    <property type="entry name" value="DEXHc_DHX37"/>
    <property type="match status" value="1"/>
</dbReference>
<dbReference type="InterPro" id="IPR048333">
    <property type="entry name" value="HA2_WH"/>
</dbReference>
<protein>
    <recommendedName>
        <fullName evidence="2">RNA helicase</fullName>
        <ecNumber evidence="2">3.6.4.13</ecNumber>
    </recommendedName>
</protein>
<feature type="region of interest" description="Disordered" evidence="7">
    <location>
        <begin position="136"/>
        <end position="468"/>
    </location>
</feature>
<evidence type="ECO:0000313" key="12">
    <source>
        <dbReference type="Proteomes" id="UP001216638"/>
    </source>
</evidence>
<dbReference type="InterPro" id="IPR014001">
    <property type="entry name" value="Helicase_ATP-bd"/>
</dbReference>
<feature type="region of interest" description="Disordered" evidence="7">
    <location>
        <begin position="61"/>
        <end position="80"/>
    </location>
</feature>
<dbReference type="SUPFAM" id="SSF52540">
    <property type="entry name" value="P-loop containing nucleoside triphosphate hydrolases"/>
    <property type="match status" value="1"/>
</dbReference>
<dbReference type="SMART" id="SM00487">
    <property type="entry name" value="DEXDc"/>
    <property type="match status" value="1"/>
</dbReference>
<dbReference type="Pfam" id="PF13401">
    <property type="entry name" value="AAA_22"/>
    <property type="match status" value="1"/>
</dbReference>
<dbReference type="GO" id="GO:1990904">
    <property type="term" value="C:ribonucleoprotein complex"/>
    <property type="evidence" value="ECO:0007669"/>
    <property type="project" value="UniProtKB-ARBA"/>
</dbReference>
<gene>
    <name evidence="11" type="primary">ECM16</name>
    <name evidence="11" type="ORF">MBRA1_001849</name>
</gene>
<evidence type="ECO:0000313" key="11">
    <source>
        <dbReference type="EMBL" id="WFC95202.1"/>
    </source>
</evidence>
<reference evidence="11" key="1">
    <citation type="submission" date="2023-03" db="EMBL/GenBank/DDBJ databases">
        <title>Mating type loci evolution in Malassezia.</title>
        <authorList>
            <person name="Coelho M.A."/>
        </authorList>
    </citation>
    <scope>NUCLEOTIDE SEQUENCE</scope>
    <source>
        <strain evidence="11">CBS 14135</strain>
    </source>
</reference>
<feature type="compositionally biased region" description="Acidic residues" evidence="7">
    <location>
        <begin position="266"/>
        <end position="289"/>
    </location>
</feature>
<dbReference type="CDD" id="cd18791">
    <property type="entry name" value="SF2_C_RHA"/>
    <property type="match status" value="1"/>
</dbReference>
<dbReference type="GO" id="GO:0016887">
    <property type="term" value="F:ATP hydrolysis activity"/>
    <property type="evidence" value="ECO:0007669"/>
    <property type="project" value="InterPro"/>
</dbReference>
<dbReference type="EC" id="3.6.4.13" evidence="2"/>
<dbReference type="PANTHER" id="PTHR18934:SF99">
    <property type="entry name" value="ATP-DEPENDENT RNA HELICASE DHX37-RELATED"/>
    <property type="match status" value="1"/>
</dbReference>
<dbReference type="Gene3D" id="3.40.50.300">
    <property type="entry name" value="P-loop containing nucleotide triphosphate hydrolases"/>
    <property type="match status" value="2"/>
</dbReference>
<evidence type="ECO:0000259" key="10">
    <source>
        <dbReference type="SMART" id="SM00847"/>
    </source>
</evidence>
<dbReference type="EMBL" id="CP119952">
    <property type="protein sequence ID" value="WFC95202.1"/>
    <property type="molecule type" value="Genomic_DNA"/>
</dbReference>
<feature type="region of interest" description="Disordered" evidence="7">
    <location>
        <begin position="860"/>
        <end position="902"/>
    </location>
</feature>
<dbReference type="GO" id="GO:0005730">
    <property type="term" value="C:nucleolus"/>
    <property type="evidence" value="ECO:0007669"/>
    <property type="project" value="TreeGrafter"/>
</dbReference>
<dbReference type="PANTHER" id="PTHR18934">
    <property type="entry name" value="ATP-DEPENDENT RNA HELICASE"/>
    <property type="match status" value="1"/>
</dbReference>
<keyword evidence="12" id="KW-1185">Reference proteome</keyword>
<dbReference type="FunFam" id="3.40.50.300:FF:002693">
    <property type="entry name" value="Predicted protein"/>
    <property type="match status" value="1"/>
</dbReference>
<feature type="domain" description="Helicase-associated" evidence="10">
    <location>
        <begin position="1053"/>
        <end position="1177"/>
    </location>
</feature>
<evidence type="ECO:0000256" key="4">
    <source>
        <dbReference type="ARBA" id="ARBA00022801"/>
    </source>
</evidence>
<dbReference type="InterPro" id="IPR049945">
    <property type="entry name" value="AAA_22"/>
</dbReference>
<dbReference type="SMART" id="SM00847">
    <property type="entry name" value="HA2"/>
    <property type="match status" value="1"/>
</dbReference>
<evidence type="ECO:0000259" key="8">
    <source>
        <dbReference type="SMART" id="SM00487"/>
    </source>
</evidence>
<feature type="compositionally biased region" description="Acidic residues" evidence="7">
    <location>
        <begin position="321"/>
        <end position="347"/>
    </location>
</feature>
<keyword evidence="6" id="KW-0067">ATP-binding</keyword>
<dbReference type="Pfam" id="PF21010">
    <property type="entry name" value="HA2_C"/>
    <property type="match status" value="1"/>
</dbReference>
<keyword evidence="5 11" id="KW-0347">Helicase</keyword>
<evidence type="ECO:0000256" key="2">
    <source>
        <dbReference type="ARBA" id="ARBA00012552"/>
    </source>
</evidence>